<dbReference type="ExpressionAtlas" id="M8CBM8">
    <property type="expression patterns" value="baseline"/>
</dbReference>
<dbReference type="AlphaFoldDB" id="M8CBM8"/>
<dbReference type="PANTHER" id="PTHR34145">
    <property type="entry name" value="OS02G0105600 PROTEIN"/>
    <property type="match status" value="1"/>
</dbReference>
<proteinExistence type="predicted"/>
<feature type="compositionally biased region" description="Basic and acidic residues" evidence="1">
    <location>
        <begin position="21"/>
        <end position="34"/>
    </location>
</feature>
<feature type="domain" description="At1g61320/AtMIF1 LRR" evidence="2">
    <location>
        <begin position="144"/>
        <end position="201"/>
    </location>
</feature>
<feature type="domain" description="At1g61320/AtMIF1 LRR" evidence="2">
    <location>
        <begin position="202"/>
        <end position="407"/>
    </location>
</feature>
<reference evidence="3" key="1">
    <citation type="submission" date="2015-06" db="UniProtKB">
        <authorList>
            <consortium name="EnsemblPlants"/>
        </authorList>
    </citation>
    <scope>IDENTIFICATION</scope>
</reference>
<dbReference type="EnsemblPlants" id="EMT24512">
    <property type="protein sequence ID" value="EMT24512"/>
    <property type="gene ID" value="F775_02048"/>
</dbReference>
<evidence type="ECO:0000256" key="1">
    <source>
        <dbReference type="SAM" id="MobiDB-lite"/>
    </source>
</evidence>
<protein>
    <recommendedName>
        <fullName evidence="2">At1g61320/AtMIF1 LRR domain-containing protein</fullName>
    </recommendedName>
</protein>
<dbReference type="InterPro" id="IPR036047">
    <property type="entry name" value="F-box-like_dom_sf"/>
</dbReference>
<organism evidence="3">
    <name type="scientific">Aegilops tauschii</name>
    <name type="common">Tausch's goatgrass</name>
    <name type="synonym">Aegilops squarrosa</name>
    <dbReference type="NCBI Taxonomy" id="37682"/>
    <lineage>
        <taxon>Eukaryota</taxon>
        <taxon>Viridiplantae</taxon>
        <taxon>Streptophyta</taxon>
        <taxon>Embryophyta</taxon>
        <taxon>Tracheophyta</taxon>
        <taxon>Spermatophyta</taxon>
        <taxon>Magnoliopsida</taxon>
        <taxon>Liliopsida</taxon>
        <taxon>Poales</taxon>
        <taxon>Poaceae</taxon>
        <taxon>BOP clade</taxon>
        <taxon>Pooideae</taxon>
        <taxon>Triticodae</taxon>
        <taxon>Triticeae</taxon>
        <taxon>Triticinae</taxon>
        <taxon>Aegilops</taxon>
    </lineage>
</organism>
<dbReference type="SUPFAM" id="SSF81383">
    <property type="entry name" value="F-box domain"/>
    <property type="match status" value="1"/>
</dbReference>
<dbReference type="PANTHER" id="PTHR34145:SF24">
    <property type="entry name" value="F-BOX DOMAIN-CONTAINING PROTEIN"/>
    <property type="match status" value="1"/>
</dbReference>
<name>M8CBM8_AEGTA</name>
<dbReference type="Pfam" id="PF23622">
    <property type="entry name" value="LRR_At1g61320_AtMIF1"/>
    <property type="match status" value="2"/>
</dbReference>
<evidence type="ECO:0000259" key="2">
    <source>
        <dbReference type="Pfam" id="PF23622"/>
    </source>
</evidence>
<dbReference type="InterPro" id="IPR053772">
    <property type="entry name" value="At1g61320/At1g61330-like"/>
</dbReference>
<feature type="region of interest" description="Disordered" evidence="1">
    <location>
        <begin position="1"/>
        <end position="46"/>
    </location>
</feature>
<dbReference type="InterPro" id="IPR055357">
    <property type="entry name" value="LRR_At1g61320_AtMIF1"/>
</dbReference>
<accession>M8CBM8</accession>
<sequence>MSMQRESRRLQIQPHNGPADSKVDRKDSTCKQDHSSQGGETQHPGPHLPELGCVTVSMKLVSGALCDCVYELASPFVMNDIWCHIYSLLPMRDAAQVACVSNAFQRFWRCHPNLAFSMKALGMDKRSCGEDEIVRNFTSKVDHILKNRLCMAIKTLEIVFRYYNDQVCNLDSWLQTVITPGIEELTVQLSRKSGRYYNFPWGHTQVQLPLGVALQLKKLVMSFPGAVSYVCADFPSSLQYVEALTICSSHEMIDTPVLPSSKFLHLKYLSVDLSAVVFSPTYDYCSLISFFDASPSLETLVMNVLQVKMLHESIVGDTSHLREMPGHRHDSLKTVKIIGFSSAKSLVELTCHIIENTTSLECLTLDTTRGHPWDSCSSNYTGKCLLLHGDFMVEARKGLLAIRTYVNLMLIKRNPLTRLIRSC</sequence>
<evidence type="ECO:0000313" key="3">
    <source>
        <dbReference type="EnsemblPlants" id="EMT24512"/>
    </source>
</evidence>